<dbReference type="EMBL" id="GBRH01271176">
    <property type="protein sequence ID" value="JAD26719.1"/>
    <property type="molecule type" value="Transcribed_RNA"/>
</dbReference>
<protein>
    <submittedName>
        <fullName evidence="1">Uncharacterized protein</fullName>
    </submittedName>
</protein>
<name>A0A0A8YJH5_ARUDO</name>
<dbReference type="AlphaFoldDB" id="A0A0A8YJH5"/>
<proteinExistence type="predicted"/>
<accession>A0A0A8YJH5</accession>
<organism evidence="1">
    <name type="scientific">Arundo donax</name>
    <name type="common">Giant reed</name>
    <name type="synonym">Donax arundinaceus</name>
    <dbReference type="NCBI Taxonomy" id="35708"/>
    <lineage>
        <taxon>Eukaryota</taxon>
        <taxon>Viridiplantae</taxon>
        <taxon>Streptophyta</taxon>
        <taxon>Embryophyta</taxon>
        <taxon>Tracheophyta</taxon>
        <taxon>Spermatophyta</taxon>
        <taxon>Magnoliopsida</taxon>
        <taxon>Liliopsida</taxon>
        <taxon>Poales</taxon>
        <taxon>Poaceae</taxon>
        <taxon>PACMAD clade</taxon>
        <taxon>Arundinoideae</taxon>
        <taxon>Arundineae</taxon>
        <taxon>Arundo</taxon>
    </lineage>
</organism>
<sequence>MADLETEKWSNFRWKATILCQLEEEFQR</sequence>
<evidence type="ECO:0000313" key="1">
    <source>
        <dbReference type="EMBL" id="JAD26719.1"/>
    </source>
</evidence>
<reference evidence="1" key="1">
    <citation type="submission" date="2014-09" db="EMBL/GenBank/DDBJ databases">
        <authorList>
            <person name="Magalhaes I.L.F."/>
            <person name="Oliveira U."/>
            <person name="Santos F.R."/>
            <person name="Vidigal T.H.D.A."/>
            <person name="Brescovit A.D."/>
            <person name="Santos A.J."/>
        </authorList>
    </citation>
    <scope>NUCLEOTIDE SEQUENCE</scope>
    <source>
        <tissue evidence="1">Shoot tissue taken approximately 20 cm above the soil surface</tissue>
    </source>
</reference>
<reference evidence="1" key="2">
    <citation type="journal article" date="2015" name="Data Brief">
        <title>Shoot transcriptome of the giant reed, Arundo donax.</title>
        <authorList>
            <person name="Barrero R.A."/>
            <person name="Guerrero F.D."/>
            <person name="Moolhuijzen P."/>
            <person name="Goolsby J.A."/>
            <person name="Tidwell J."/>
            <person name="Bellgard S.E."/>
            <person name="Bellgard M.I."/>
        </authorList>
    </citation>
    <scope>NUCLEOTIDE SEQUENCE</scope>
    <source>
        <tissue evidence="1">Shoot tissue taken approximately 20 cm above the soil surface</tissue>
    </source>
</reference>